<dbReference type="Gene3D" id="1.10.340.70">
    <property type="match status" value="1"/>
</dbReference>
<keyword evidence="5" id="KW-0695">RNA-directed DNA polymerase</keyword>
<dbReference type="FunFam" id="3.10.20.370:FF:000001">
    <property type="entry name" value="Retrovirus-related Pol polyprotein from transposon 17.6-like protein"/>
    <property type="match status" value="1"/>
</dbReference>
<dbReference type="Pfam" id="PF17919">
    <property type="entry name" value="RT_RNaseH_2"/>
    <property type="match status" value="1"/>
</dbReference>
<dbReference type="AlphaFoldDB" id="A0A2J7PLP4"/>
<dbReference type="STRING" id="105785.A0A2J7PLP4"/>
<evidence type="ECO:0000256" key="2">
    <source>
        <dbReference type="ARBA" id="ARBA00022695"/>
    </source>
</evidence>
<dbReference type="PANTHER" id="PTHR37984">
    <property type="entry name" value="PROTEIN CBG26694"/>
    <property type="match status" value="1"/>
</dbReference>
<feature type="domain" description="Integrase catalytic" evidence="8">
    <location>
        <begin position="642"/>
        <end position="685"/>
    </location>
</feature>
<dbReference type="InParanoid" id="A0A2J7PLP4"/>
<dbReference type="CDD" id="cd09274">
    <property type="entry name" value="RNase_HI_RT_Ty3"/>
    <property type="match status" value="1"/>
</dbReference>
<evidence type="ECO:0000256" key="5">
    <source>
        <dbReference type="ARBA" id="ARBA00022918"/>
    </source>
</evidence>
<dbReference type="InterPro" id="IPR041577">
    <property type="entry name" value="RT_RNaseH_2"/>
</dbReference>
<dbReference type="InterPro" id="IPR043128">
    <property type="entry name" value="Rev_trsase/Diguanyl_cyclase"/>
</dbReference>
<proteinExistence type="predicted"/>
<name>A0A2J7PLP4_9NEOP</name>
<dbReference type="EC" id="2.7.7.49" evidence="1"/>
<sequence>MIDIQEGFAFCKFDPTNRMTLQRRFSTLEVTRVCTASQSHPEFPYLNDVRATQLKQLIEDFPDVLTPKLGLTNLLEYDIELIDPSPVKVPPYRLMPPKMDILRRHIRQMLDEGIITPSTSAYSSPIFLVPKGQDGFRPVVDYRALNKKIKIESVPLPDIHSCLHWFKGAKVFTSLDLNSAYHQIGLTERSKALTAFATDWNLYEYTRVPFGLATGAQVLTRLLDKVFSDIKFKFVFHYLDDLVVYSDSFEEHILHLHEVFSRLRQAGLTVNPNKVKFATPRLSFLGHIVSPEGITVDPSRTEAIKNFPPPRDVKGIARFIGMVNFFHKFIPHFAERAAPLNMLRKKGEKFAWGTEQQSAFEDLKLAIINPPILRTADFSRKFTLQTDASSVAVAAVLLQEFDGELQPIAYASRTLSHQERKFSTYELECLAVLFGLEKFRPYLEHIEFDLQTDNQALSWCLSHPRQLGRIGRWVVRLSSFKFNVQHIKGSQNFIADALSRMYDTPVDIPVCPMVLDFPMLFEDIATHQNADPVLSPIIRQLIAGEEVRGYSLMKGVLYCKSRFDVKPKVVIPAILVPALFAYFHDSPCGGHLGVRKTLWKIRQSFIWKGMDADIAGRVRACQLCGLSKPTQHAQYGMLASEVASRPMEKLFIDFVGNFPRSRSGNTHALVCVDAFTKFVWIYRND</sequence>
<dbReference type="SUPFAM" id="SSF56672">
    <property type="entry name" value="DNA/RNA polymerases"/>
    <property type="match status" value="1"/>
</dbReference>
<keyword evidence="10" id="KW-1185">Reference proteome</keyword>
<dbReference type="Pfam" id="PF17921">
    <property type="entry name" value="Integrase_H2C2"/>
    <property type="match status" value="1"/>
</dbReference>
<dbReference type="InterPro" id="IPR001584">
    <property type="entry name" value="Integrase_cat-core"/>
</dbReference>
<evidence type="ECO:0000256" key="6">
    <source>
        <dbReference type="ARBA" id="ARBA00023268"/>
    </source>
</evidence>
<dbReference type="InterPro" id="IPR041588">
    <property type="entry name" value="Integrase_H2C2"/>
</dbReference>
<dbReference type="Gene3D" id="3.30.70.270">
    <property type="match status" value="2"/>
</dbReference>
<feature type="domain" description="Reverse transcriptase" evidence="7">
    <location>
        <begin position="110"/>
        <end position="289"/>
    </location>
</feature>
<comment type="caution">
    <text evidence="9">The sequence shown here is derived from an EMBL/GenBank/DDBJ whole genome shotgun (WGS) entry which is preliminary data.</text>
</comment>
<keyword evidence="4" id="KW-0255">Endonuclease</keyword>
<dbReference type="FunFam" id="3.30.70.270:FF:000020">
    <property type="entry name" value="Transposon Tf2-6 polyprotein-like Protein"/>
    <property type="match status" value="1"/>
</dbReference>
<keyword evidence="4" id="KW-0378">Hydrolase</keyword>
<dbReference type="Gene3D" id="3.10.10.10">
    <property type="entry name" value="HIV Type 1 Reverse Transcriptase, subunit A, domain 1"/>
    <property type="match status" value="1"/>
</dbReference>
<dbReference type="GO" id="GO:0015074">
    <property type="term" value="P:DNA integration"/>
    <property type="evidence" value="ECO:0007669"/>
    <property type="project" value="InterPro"/>
</dbReference>
<dbReference type="Gene3D" id="3.30.420.10">
    <property type="entry name" value="Ribonuclease H-like superfamily/Ribonuclease H"/>
    <property type="match status" value="1"/>
</dbReference>
<dbReference type="PANTHER" id="PTHR37984:SF5">
    <property type="entry name" value="PROTEIN NYNRIN-LIKE"/>
    <property type="match status" value="1"/>
</dbReference>
<dbReference type="Pfam" id="PF00078">
    <property type="entry name" value="RVT_1"/>
    <property type="match status" value="1"/>
</dbReference>
<reference evidence="9 10" key="1">
    <citation type="submission" date="2017-12" db="EMBL/GenBank/DDBJ databases">
        <title>Hemimetabolous genomes reveal molecular basis of termite eusociality.</title>
        <authorList>
            <person name="Harrison M.C."/>
            <person name="Jongepier E."/>
            <person name="Robertson H.M."/>
            <person name="Arning N."/>
            <person name="Bitard-Feildel T."/>
            <person name="Chao H."/>
            <person name="Childers C.P."/>
            <person name="Dinh H."/>
            <person name="Doddapaneni H."/>
            <person name="Dugan S."/>
            <person name="Gowin J."/>
            <person name="Greiner C."/>
            <person name="Han Y."/>
            <person name="Hu H."/>
            <person name="Hughes D.S.T."/>
            <person name="Huylmans A.-K."/>
            <person name="Kemena C."/>
            <person name="Kremer L.P.M."/>
            <person name="Lee S.L."/>
            <person name="Lopez-Ezquerra A."/>
            <person name="Mallet L."/>
            <person name="Monroy-Kuhn J.M."/>
            <person name="Moser A."/>
            <person name="Murali S.C."/>
            <person name="Muzny D.M."/>
            <person name="Otani S."/>
            <person name="Piulachs M.-D."/>
            <person name="Poelchau M."/>
            <person name="Qu J."/>
            <person name="Schaub F."/>
            <person name="Wada-Katsumata A."/>
            <person name="Worley K.C."/>
            <person name="Xie Q."/>
            <person name="Ylla G."/>
            <person name="Poulsen M."/>
            <person name="Gibbs R.A."/>
            <person name="Schal C."/>
            <person name="Richards S."/>
            <person name="Belles X."/>
            <person name="Korb J."/>
            <person name="Bornberg-Bauer E."/>
        </authorList>
    </citation>
    <scope>NUCLEOTIDE SEQUENCE [LARGE SCALE GENOMIC DNA]</scope>
    <source>
        <tissue evidence="9">Whole body</tissue>
    </source>
</reference>
<organism evidence="9 10">
    <name type="scientific">Cryptotermes secundus</name>
    <dbReference type="NCBI Taxonomy" id="105785"/>
    <lineage>
        <taxon>Eukaryota</taxon>
        <taxon>Metazoa</taxon>
        <taxon>Ecdysozoa</taxon>
        <taxon>Arthropoda</taxon>
        <taxon>Hexapoda</taxon>
        <taxon>Insecta</taxon>
        <taxon>Pterygota</taxon>
        <taxon>Neoptera</taxon>
        <taxon>Polyneoptera</taxon>
        <taxon>Dictyoptera</taxon>
        <taxon>Blattodea</taxon>
        <taxon>Blattoidea</taxon>
        <taxon>Termitoidae</taxon>
        <taxon>Kalotermitidae</taxon>
        <taxon>Cryptotermitinae</taxon>
        <taxon>Cryptotermes</taxon>
    </lineage>
</organism>
<dbReference type="CDD" id="cd01647">
    <property type="entry name" value="RT_LTR"/>
    <property type="match status" value="1"/>
</dbReference>
<dbReference type="GO" id="GO:0004519">
    <property type="term" value="F:endonuclease activity"/>
    <property type="evidence" value="ECO:0007669"/>
    <property type="project" value="UniProtKB-KW"/>
</dbReference>
<evidence type="ECO:0000256" key="3">
    <source>
        <dbReference type="ARBA" id="ARBA00022722"/>
    </source>
</evidence>
<keyword evidence="2" id="KW-0548">Nucleotidyltransferase</keyword>
<keyword evidence="6" id="KW-0511">Multifunctional enzyme</keyword>
<dbReference type="OrthoDB" id="6764494at2759"/>
<evidence type="ECO:0000259" key="7">
    <source>
        <dbReference type="PROSITE" id="PS50878"/>
    </source>
</evidence>
<dbReference type="InterPro" id="IPR043502">
    <property type="entry name" value="DNA/RNA_pol_sf"/>
</dbReference>
<dbReference type="Proteomes" id="UP000235965">
    <property type="component" value="Unassembled WGS sequence"/>
</dbReference>
<gene>
    <name evidence="9" type="ORF">B7P43_G05214</name>
</gene>
<dbReference type="EMBL" id="NEVH01024424">
    <property type="protein sequence ID" value="PNF17257.1"/>
    <property type="molecule type" value="Genomic_DNA"/>
</dbReference>
<evidence type="ECO:0000256" key="4">
    <source>
        <dbReference type="ARBA" id="ARBA00022759"/>
    </source>
</evidence>
<keyword evidence="2" id="KW-0808">Transferase</keyword>
<dbReference type="InterPro" id="IPR000477">
    <property type="entry name" value="RT_dom"/>
</dbReference>
<dbReference type="InterPro" id="IPR036397">
    <property type="entry name" value="RNaseH_sf"/>
</dbReference>
<dbReference type="InterPro" id="IPR050951">
    <property type="entry name" value="Retrovirus_Pol_polyprotein"/>
</dbReference>
<dbReference type="GO" id="GO:0003676">
    <property type="term" value="F:nucleic acid binding"/>
    <property type="evidence" value="ECO:0007669"/>
    <property type="project" value="InterPro"/>
</dbReference>
<dbReference type="PROSITE" id="PS50994">
    <property type="entry name" value="INTEGRASE"/>
    <property type="match status" value="1"/>
</dbReference>
<protein>
    <recommendedName>
        <fullName evidence="1">RNA-directed DNA polymerase</fullName>
        <ecNumber evidence="1">2.7.7.49</ecNumber>
    </recommendedName>
</protein>
<dbReference type="FunFam" id="1.10.340.70:FF:000001">
    <property type="entry name" value="Retrovirus-related Pol polyprotein from transposon gypsy-like Protein"/>
    <property type="match status" value="1"/>
</dbReference>
<keyword evidence="3" id="KW-0540">Nuclease</keyword>
<feature type="non-terminal residue" evidence="9">
    <location>
        <position position="685"/>
    </location>
</feature>
<dbReference type="PROSITE" id="PS50878">
    <property type="entry name" value="RT_POL"/>
    <property type="match status" value="1"/>
</dbReference>
<evidence type="ECO:0000313" key="10">
    <source>
        <dbReference type="Proteomes" id="UP000235965"/>
    </source>
</evidence>
<dbReference type="GO" id="GO:0003964">
    <property type="term" value="F:RNA-directed DNA polymerase activity"/>
    <property type="evidence" value="ECO:0007669"/>
    <property type="project" value="UniProtKB-KW"/>
</dbReference>
<evidence type="ECO:0000256" key="1">
    <source>
        <dbReference type="ARBA" id="ARBA00012493"/>
    </source>
</evidence>
<evidence type="ECO:0000313" key="9">
    <source>
        <dbReference type="EMBL" id="PNF17257.1"/>
    </source>
</evidence>
<accession>A0A2J7PLP4</accession>
<evidence type="ECO:0000259" key="8">
    <source>
        <dbReference type="PROSITE" id="PS50994"/>
    </source>
</evidence>